<name>A0A6I6EIY9_9GAMM</name>
<protein>
    <recommendedName>
        <fullName evidence="3">Lysine-N-methylase</fullName>
    </recommendedName>
</protein>
<dbReference type="RefSeq" id="WP_156287794.1">
    <property type="nucleotide sequence ID" value="NZ_CP046509.1"/>
</dbReference>
<dbReference type="AlphaFoldDB" id="A0A6I6EIY9"/>
<evidence type="ECO:0000313" key="2">
    <source>
        <dbReference type="Proteomes" id="UP000424752"/>
    </source>
</evidence>
<reference evidence="1 2" key="1">
    <citation type="submission" date="2019-12" db="EMBL/GenBank/DDBJ databases">
        <title>Erwinia sp. nov., isolated from droppings of birds in the Qinghai-Tiebt plateau of China.</title>
        <authorList>
            <person name="Ge Y."/>
        </authorList>
    </citation>
    <scope>NUCLEOTIDE SEQUENCE [LARGE SCALE GENOMIC DNA]</scope>
    <source>
        <strain evidence="1 2">J780</strain>
    </source>
</reference>
<accession>A0A6I6EIY9</accession>
<organism evidence="1 2">
    <name type="scientific">Erwinia sorbitola</name>
    <dbReference type="NCBI Taxonomy" id="2681984"/>
    <lineage>
        <taxon>Bacteria</taxon>
        <taxon>Pseudomonadati</taxon>
        <taxon>Pseudomonadota</taxon>
        <taxon>Gammaproteobacteria</taxon>
        <taxon>Enterobacterales</taxon>
        <taxon>Erwiniaceae</taxon>
        <taxon>Erwinia</taxon>
    </lineage>
</organism>
<gene>
    <name evidence="1" type="ORF">GN242_15455</name>
</gene>
<sequence>MKSIESYTPEFVVRLQQDVGECHCPGCQHQPSLVTLRWQEQIRQSALLECDRAAGEILCREDAFMLHESLAEQPDASPLDPRVMAMNQAAINLAIASDAPAEQVLYTLGVLLSKSREQSEPQQIETLGEELAGLLQQGAMAQAFEQLPVIDTWKLEALRMLSRCELDASLDPLTGMTLVLKLNEINVLTPRYLQDMLQELEQDTRLAAFLQSHHSVFRNLMLYEFYHHLFPGEDVAEWEQQYHHLCQRYFSLKMLCALFIQSELTLDNENIAALFAARQRNTAIVVSDNPLLTGISLLR</sequence>
<dbReference type="Proteomes" id="UP000424752">
    <property type="component" value="Chromosome"/>
</dbReference>
<evidence type="ECO:0008006" key="3">
    <source>
        <dbReference type="Google" id="ProtNLM"/>
    </source>
</evidence>
<dbReference type="EMBL" id="CP046509">
    <property type="protein sequence ID" value="QGU88528.1"/>
    <property type="molecule type" value="Genomic_DNA"/>
</dbReference>
<evidence type="ECO:0000313" key="1">
    <source>
        <dbReference type="EMBL" id="QGU88528.1"/>
    </source>
</evidence>
<dbReference type="KEGG" id="erwi:GN242_15455"/>
<proteinExistence type="predicted"/>